<sequence length="566" mass="63745">MCIVTASSIDEWFEKISQYSMCMRHWHCHCGHGEARLTFRKSSVNETTLNFLELTNFLTELHAELCKLGNIAAVTLDLPNTGKLLAKVCEEPFLLINFDLCIAVYNCLLWFLKPSPVTQLESEANQWSMCQLKLIMQHGEDTATSDLSPVLCISRLDAKKQVLTNFFSIFSECVCKNTDDQMLYPVENEVQFQSKIDGNLRQMVMAIPGLITNVYRDQRTCGSYACGLSDDICRALWLLHIPTLEQELLWMLEALAEKQAISKQVAIKVIQRRKMPMACSRSAHLYSLVIDMWHSLWEMSKQAPHLTTIIGWFSECVRQEATSTIPAERCILEAYQKCWRPLVNLLMVSPKDLPLPVCELYLHRIWEQLNKAVSTGTGMSTGLLFTLIQFSGWYYMSLILLLYGCESDMNVFLRVAWSYHDGIRNLPSTESLSEVKAFGSGLRAVMSKTHLEQRDIPTISTISSAEETSRCVISHILLLFMVCSEGGLSLTADIIHMATYSHDSDVQIASWLDAQEYCTAIGIHGNKASKIASLLETALATQGDNGDSTLHPADKLKNVLANVVRL</sequence>
<dbReference type="Pfam" id="PF02106">
    <property type="entry name" value="Fanconi_C"/>
    <property type="match status" value="2"/>
</dbReference>
<protein>
    <submittedName>
        <fullName evidence="2">Fanconi anemia group C protein-like isoform X1</fullName>
    </submittedName>
</protein>
<evidence type="ECO:0000313" key="1">
    <source>
        <dbReference type="Proteomes" id="UP000695022"/>
    </source>
</evidence>
<keyword evidence="1" id="KW-1185">Reference proteome</keyword>
<dbReference type="PANTHER" id="PTHR16798:SF0">
    <property type="entry name" value="FANCONI ANEMIA GROUP C PROTEIN"/>
    <property type="match status" value="1"/>
</dbReference>
<accession>A0ABM1EQB3</accession>
<dbReference type="Proteomes" id="UP000695022">
    <property type="component" value="Unplaced"/>
</dbReference>
<dbReference type="RefSeq" id="XP_014674384.1">
    <property type="nucleotide sequence ID" value="XM_014818898.1"/>
</dbReference>
<evidence type="ECO:0000313" key="2">
    <source>
        <dbReference type="RefSeq" id="XP_014674384.1"/>
    </source>
</evidence>
<name>A0ABM1EQB3_PRICU</name>
<organism evidence="1 2">
    <name type="scientific">Priapulus caudatus</name>
    <name type="common">Priapulid worm</name>
    <dbReference type="NCBI Taxonomy" id="37621"/>
    <lineage>
        <taxon>Eukaryota</taxon>
        <taxon>Metazoa</taxon>
        <taxon>Ecdysozoa</taxon>
        <taxon>Scalidophora</taxon>
        <taxon>Priapulida</taxon>
        <taxon>Priapulimorpha</taxon>
        <taxon>Priapulimorphida</taxon>
        <taxon>Priapulidae</taxon>
        <taxon>Priapulus</taxon>
    </lineage>
</organism>
<proteinExistence type="predicted"/>
<reference evidence="2" key="1">
    <citation type="submission" date="2025-08" db="UniProtKB">
        <authorList>
            <consortium name="RefSeq"/>
        </authorList>
    </citation>
    <scope>IDENTIFICATION</scope>
</reference>
<gene>
    <name evidence="2" type="primary">LOC106814568</name>
</gene>
<dbReference type="InterPro" id="IPR000686">
    <property type="entry name" value="FANCC"/>
</dbReference>
<dbReference type="GeneID" id="106814568"/>
<dbReference type="PANTHER" id="PTHR16798">
    <property type="entry name" value="FANCONI ANEMIA GROUP C PROTEIN FANCC"/>
    <property type="match status" value="1"/>
</dbReference>